<gene>
    <name evidence="1" type="ORF">POCULU_LOCUS6467</name>
</gene>
<evidence type="ECO:0000313" key="1">
    <source>
        <dbReference type="EMBL" id="CAG8580557.1"/>
    </source>
</evidence>
<keyword evidence="2" id="KW-1185">Reference proteome</keyword>
<dbReference type="Gene3D" id="1.10.10.850">
    <property type="match status" value="1"/>
</dbReference>
<proteinExistence type="predicted"/>
<organism evidence="1 2">
    <name type="scientific">Paraglomus occultum</name>
    <dbReference type="NCBI Taxonomy" id="144539"/>
    <lineage>
        <taxon>Eukaryota</taxon>
        <taxon>Fungi</taxon>
        <taxon>Fungi incertae sedis</taxon>
        <taxon>Mucoromycota</taxon>
        <taxon>Glomeromycotina</taxon>
        <taxon>Glomeromycetes</taxon>
        <taxon>Paraglomerales</taxon>
        <taxon>Paraglomeraceae</taxon>
        <taxon>Paraglomus</taxon>
    </lineage>
</organism>
<feature type="non-terminal residue" evidence="1">
    <location>
        <position position="1"/>
    </location>
</feature>
<dbReference type="AlphaFoldDB" id="A0A9N9BXG9"/>
<accession>A0A9N9BXG9</accession>
<name>A0A9N9BXG9_9GLOM</name>
<reference evidence="1" key="1">
    <citation type="submission" date="2021-06" db="EMBL/GenBank/DDBJ databases">
        <authorList>
            <person name="Kallberg Y."/>
            <person name="Tangrot J."/>
            <person name="Rosling A."/>
        </authorList>
    </citation>
    <scope>NUCLEOTIDE SEQUENCE</scope>
    <source>
        <strain evidence="1">IA702</strain>
    </source>
</reference>
<protein>
    <submittedName>
        <fullName evidence="1">762_t:CDS:1</fullName>
    </submittedName>
</protein>
<evidence type="ECO:0000313" key="2">
    <source>
        <dbReference type="Proteomes" id="UP000789572"/>
    </source>
</evidence>
<dbReference type="Proteomes" id="UP000789572">
    <property type="component" value="Unassembled WGS sequence"/>
</dbReference>
<comment type="caution">
    <text evidence="1">The sequence shown here is derived from an EMBL/GenBank/DDBJ whole genome shotgun (WGS) entry which is preliminary data.</text>
</comment>
<sequence>MRVENLIVLDKAHAAGKTGEEVAAIENKWITNAGLKLYGD</sequence>
<dbReference type="EMBL" id="CAJVPJ010001197">
    <property type="protein sequence ID" value="CAG8580557.1"/>
    <property type="molecule type" value="Genomic_DNA"/>
</dbReference>